<evidence type="ECO:0000256" key="9">
    <source>
        <dbReference type="ARBA" id="ARBA00035611"/>
    </source>
</evidence>
<evidence type="ECO:0000313" key="13">
    <source>
        <dbReference type="Proteomes" id="UP001178662"/>
    </source>
</evidence>
<dbReference type="CDD" id="cd06579">
    <property type="entry name" value="TM_PBP1_transp_AraH_like"/>
    <property type="match status" value="1"/>
</dbReference>
<dbReference type="AlphaFoldDB" id="A0AA95EZZ0"/>
<keyword evidence="8 11" id="KW-0472">Membrane</keyword>
<feature type="transmembrane region" description="Helical" evidence="11">
    <location>
        <begin position="70"/>
        <end position="87"/>
    </location>
</feature>
<dbReference type="PANTHER" id="PTHR32196:SF32">
    <property type="entry name" value="XYLOSE TRANSPORT SYSTEM PERMEASE PROTEIN XYLH"/>
    <property type="match status" value="1"/>
</dbReference>
<keyword evidence="6 11" id="KW-0812">Transmembrane</keyword>
<feature type="transmembrane region" description="Helical" evidence="11">
    <location>
        <begin position="120"/>
        <end position="139"/>
    </location>
</feature>
<reference evidence="12" key="1">
    <citation type="submission" date="2023-03" db="EMBL/GenBank/DDBJ databases">
        <title>Andean soil-derived lignocellulolytic bacterial consortium as a source of novel taxa and putative plastic-active enzymes.</title>
        <authorList>
            <person name="Diaz-Garcia L."/>
            <person name="Chuvochina M."/>
            <person name="Feuerriegel G."/>
            <person name="Bunk B."/>
            <person name="Sproer C."/>
            <person name="Streit W.R."/>
            <person name="Rodriguez L.M."/>
            <person name="Overmann J."/>
            <person name="Jimenez D.J."/>
        </authorList>
    </citation>
    <scope>NUCLEOTIDE SEQUENCE</scope>
    <source>
        <strain evidence="12">MAG 2441</strain>
    </source>
</reference>
<feature type="transmembrane region" description="Helical" evidence="11">
    <location>
        <begin position="200"/>
        <end position="218"/>
    </location>
</feature>
<evidence type="ECO:0000256" key="6">
    <source>
        <dbReference type="ARBA" id="ARBA00022692"/>
    </source>
</evidence>
<keyword evidence="4" id="KW-0997">Cell inner membrane</keyword>
<evidence type="ECO:0000256" key="10">
    <source>
        <dbReference type="ARBA" id="ARBA00035686"/>
    </source>
</evidence>
<evidence type="ECO:0000313" key="12">
    <source>
        <dbReference type="EMBL" id="WEK55961.1"/>
    </source>
</evidence>
<feature type="transmembrane region" description="Helical" evidence="11">
    <location>
        <begin position="272"/>
        <end position="292"/>
    </location>
</feature>
<evidence type="ECO:0000256" key="2">
    <source>
        <dbReference type="ARBA" id="ARBA00022448"/>
    </source>
</evidence>
<protein>
    <recommendedName>
        <fullName evidence="10">Xylose transport system permease protein XylH</fullName>
    </recommendedName>
</protein>
<name>A0AA95EZZ0_9BACL</name>
<evidence type="ECO:0000256" key="11">
    <source>
        <dbReference type="SAM" id="Phobius"/>
    </source>
</evidence>
<evidence type="ECO:0000256" key="4">
    <source>
        <dbReference type="ARBA" id="ARBA00022519"/>
    </source>
</evidence>
<keyword evidence="2" id="KW-0813">Transport</keyword>
<dbReference type="GO" id="GO:0022857">
    <property type="term" value="F:transmembrane transporter activity"/>
    <property type="evidence" value="ECO:0007669"/>
    <property type="project" value="InterPro"/>
</dbReference>
<accession>A0AA95EZZ0</accession>
<comment type="function">
    <text evidence="9">Part of the binding-protein-dependent transport system for D-xylose. Probably responsible for the translocation of the substrate across the membrane.</text>
</comment>
<dbReference type="InterPro" id="IPR001851">
    <property type="entry name" value="ABC_transp_permease"/>
</dbReference>
<feature type="transmembrane region" description="Helical" evidence="11">
    <location>
        <begin position="349"/>
        <end position="368"/>
    </location>
</feature>
<feature type="transmembrane region" description="Helical" evidence="11">
    <location>
        <begin position="93"/>
        <end position="113"/>
    </location>
</feature>
<feature type="transmembrane region" description="Helical" evidence="11">
    <location>
        <begin position="159"/>
        <end position="179"/>
    </location>
</feature>
<feature type="transmembrane region" description="Helical" evidence="11">
    <location>
        <begin position="224"/>
        <end position="242"/>
    </location>
</feature>
<evidence type="ECO:0000256" key="3">
    <source>
        <dbReference type="ARBA" id="ARBA00022475"/>
    </source>
</evidence>
<feature type="transmembrane region" description="Helical" evidence="11">
    <location>
        <begin position="12"/>
        <end position="30"/>
    </location>
</feature>
<dbReference type="Pfam" id="PF02653">
    <property type="entry name" value="BPD_transp_2"/>
    <property type="match status" value="1"/>
</dbReference>
<feature type="transmembrane region" description="Helical" evidence="11">
    <location>
        <begin position="312"/>
        <end position="337"/>
    </location>
</feature>
<evidence type="ECO:0000256" key="5">
    <source>
        <dbReference type="ARBA" id="ARBA00022597"/>
    </source>
</evidence>
<gene>
    <name evidence="12" type="primary">gguB</name>
    <name evidence="12" type="ORF">P0Y55_07920</name>
</gene>
<dbReference type="PANTHER" id="PTHR32196">
    <property type="entry name" value="ABC TRANSPORTER PERMEASE PROTEIN YPHD-RELATED-RELATED"/>
    <property type="match status" value="1"/>
</dbReference>
<sequence length="377" mass="39711">MRSLIKNINLRSFIIVFALIAIWIALQIATDGTFLTSRNISLLFRQMTPIGIISIGMVLVIVAGHIDLSVGSIVAVSGAIAAVMQTQMQMGTVPTIIALLITGIIVGVVNGYFSTFQKIPPFIVTLATMLIFRGATLLITGGSTISGMNPSFKFIGDGYIPQQSSTIIATGGIIVYLVFEIVKRRGKTSKGMKVTSANWFGLKLVAVCAICALLVSTMNNYEGIPIPVIIMAAIMIVVSFISRNTRFGRRLYAMGGNSEAARLSGININKEGLKVFALLGLLSAVSGLILTARLDAATPAAGNQFEFDAISAAIIGGASFSGGQGTVFGAVIGALIMASLNNGMSILNIPSAAQFILKGLVLLIAVWFDMRGRVKGK</sequence>
<organism evidence="12 13">
    <name type="scientific">Candidatus Cohnella colombiensis</name>
    <dbReference type="NCBI Taxonomy" id="3121368"/>
    <lineage>
        <taxon>Bacteria</taxon>
        <taxon>Bacillati</taxon>
        <taxon>Bacillota</taxon>
        <taxon>Bacilli</taxon>
        <taxon>Bacillales</taxon>
        <taxon>Paenibacillaceae</taxon>
        <taxon>Cohnella</taxon>
    </lineage>
</organism>
<dbReference type="Proteomes" id="UP001178662">
    <property type="component" value="Chromosome"/>
</dbReference>
<keyword evidence="5" id="KW-0762">Sugar transport</keyword>
<keyword evidence="3" id="KW-1003">Cell membrane</keyword>
<feature type="transmembrane region" description="Helical" evidence="11">
    <location>
        <begin position="42"/>
        <end position="63"/>
    </location>
</feature>
<evidence type="ECO:0000256" key="8">
    <source>
        <dbReference type="ARBA" id="ARBA00023136"/>
    </source>
</evidence>
<dbReference type="EMBL" id="CP119317">
    <property type="protein sequence ID" value="WEK55961.1"/>
    <property type="molecule type" value="Genomic_DNA"/>
</dbReference>
<comment type="subcellular location">
    <subcellularLocation>
        <location evidence="1">Cell membrane</location>
        <topology evidence="1">Multi-pass membrane protein</topology>
    </subcellularLocation>
</comment>
<evidence type="ECO:0000256" key="1">
    <source>
        <dbReference type="ARBA" id="ARBA00004651"/>
    </source>
</evidence>
<keyword evidence="7 11" id="KW-1133">Transmembrane helix</keyword>
<dbReference type="GO" id="GO:0005886">
    <property type="term" value="C:plasma membrane"/>
    <property type="evidence" value="ECO:0007669"/>
    <property type="project" value="UniProtKB-SubCell"/>
</dbReference>
<proteinExistence type="predicted"/>
<evidence type="ECO:0000256" key="7">
    <source>
        <dbReference type="ARBA" id="ARBA00022989"/>
    </source>
</evidence>
<keyword evidence="13" id="KW-1185">Reference proteome</keyword>